<dbReference type="InterPro" id="IPR016166">
    <property type="entry name" value="FAD-bd_PCMH"/>
</dbReference>
<evidence type="ECO:0000256" key="19">
    <source>
        <dbReference type="HAMAP-Rule" id="MF_00037"/>
    </source>
</evidence>
<evidence type="ECO:0000256" key="2">
    <source>
        <dbReference type="ARBA" id="ARBA00003921"/>
    </source>
</evidence>
<dbReference type="Proteomes" id="UP000269883">
    <property type="component" value="Chromosome"/>
</dbReference>
<keyword evidence="15 19" id="KW-0131">Cell cycle</keyword>
<dbReference type="UniPathway" id="UPA00219"/>
<comment type="similarity">
    <text evidence="19">Belongs to the MurB family.</text>
</comment>
<dbReference type="EC" id="1.3.1.98" evidence="5 19"/>
<dbReference type="GO" id="GO:0009252">
    <property type="term" value="P:peptidoglycan biosynthetic process"/>
    <property type="evidence" value="ECO:0007669"/>
    <property type="project" value="UniProtKB-UniRule"/>
</dbReference>
<evidence type="ECO:0000256" key="5">
    <source>
        <dbReference type="ARBA" id="ARBA00012518"/>
    </source>
</evidence>
<evidence type="ECO:0000259" key="20">
    <source>
        <dbReference type="PROSITE" id="PS51387"/>
    </source>
</evidence>
<keyword evidence="7 19" id="KW-0963">Cytoplasm</keyword>
<keyword evidence="8 19" id="KW-0132">Cell division</keyword>
<dbReference type="InterPro" id="IPR036318">
    <property type="entry name" value="FAD-bd_PCMH-like_sf"/>
</dbReference>
<evidence type="ECO:0000256" key="11">
    <source>
        <dbReference type="ARBA" id="ARBA00022857"/>
    </source>
</evidence>
<comment type="function">
    <text evidence="2 19">Cell wall formation.</text>
</comment>
<dbReference type="KEGG" id="dfl:DFE_1816"/>
<dbReference type="SUPFAM" id="SSF56176">
    <property type="entry name" value="FAD-binding/transporter-associated domain-like"/>
    <property type="match status" value="1"/>
</dbReference>
<sequence>MGLKVLPGPLMSERTTLKLGGPALAEVHIGHERDLDELPAVLEKAGGRPMVLGWGSNILASDDTLPIVLLRVPEGGGPRIVHETGERVTVQADAGMRLPRLLTWCAKQGLSGLEGLVGIPGSVGGAVAMNAGSFGCEMAEVLSRVLLFSPCCGLRWVGREDVRMDYRFFAPRTYDDYFIVMGVELDVIRAEKPLVDEVMARHMTTKKASQPISAASAGCVFKNPEGDAAGRLLEQAGFRGKGLGGMIFSEIHANFLVNAGGGTSEQAFELIASARDEVTRRFGVGLELEVKVVS</sequence>
<dbReference type="GO" id="GO:0051301">
    <property type="term" value="P:cell division"/>
    <property type="evidence" value="ECO:0007669"/>
    <property type="project" value="UniProtKB-KW"/>
</dbReference>
<proteinExistence type="inferred from homology"/>
<keyword evidence="10 19" id="KW-0274">FAD</keyword>
<dbReference type="InterPro" id="IPR036635">
    <property type="entry name" value="MurB_C_sf"/>
</dbReference>
<dbReference type="Gene3D" id="3.90.78.10">
    <property type="entry name" value="UDP-N-acetylenolpyruvoylglucosamine reductase, C-terminal domain"/>
    <property type="match status" value="1"/>
</dbReference>
<feature type="active site" description="Proton donor" evidence="19">
    <location>
        <position position="219"/>
    </location>
</feature>
<evidence type="ECO:0000256" key="9">
    <source>
        <dbReference type="ARBA" id="ARBA00022630"/>
    </source>
</evidence>
<dbReference type="GO" id="GO:0071555">
    <property type="term" value="P:cell wall organization"/>
    <property type="evidence" value="ECO:0007669"/>
    <property type="project" value="UniProtKB-KW"/>
</dbReference>
<keyword evidence="16 19" id="KW-0961">Cell wall biogenesis/degradation</keyword>
<dbReference type="PANTHER" id="PTHR21071:SF4">
    <property type="entry name" value="UDP-N-ACETYLENOLPYRUVOYLGLUCOSAMINE REDUCTASE"/>
    <property type="match status" value="1"/>
</dbReference>
<evidence type="ECO:0000313" key="21">
    <source>
        <dbReference type="EMBL" id="BBD08542.1"/>
    </source>
</evidence>
<dbReference type="AlphaFoldDB" id="A0A2Z6AZ65"/>
<evidence type="ECO:0000256" key="6">
    <source>
        <dbReference type="ARBA" id="ARBA00015188"/>
    </source>
</evidence>
<dbReference type="EMBL" id="AP017378">
    <property type="protein sequence ID" value="BBD08542.1"/>
    <property type="molecule type" value="Genomic_DNA"/>
</dbReference>
<organism evidence="21 22">
    <name type="scientific">Desulfovibrio ferrophilus</name>
    <dbReference type="NCBI Taxonomy" id="241368"/>
    <lineage>
        <taxon>Bacteria</taxon>
        <taxon>Pseudomonadati</taxon>
        <taxon>Thermodesulfobacteriota</taxon>
        <taxon>Desulfovibrionia</taxon>
        <taxon>Desulfovibrionales</taxon>
        <taxon>Desulfovibrionaceae</taxon>
        <taxon>Desulfovibrio</taxon>
    </lineage>
</organism>
<dbReference type="OrthoDB" id="9804753at2"/>
<dbReference type="GO" id="GO:0008762">
    <property type="term" value="F:UDP-N-acetylmuramate dehydrogenase activity"/>
    <property type="evidence" value="ECO:0007669"/>
    <property type="project" value="UniProtKB-UniRule"/>
</dbReference>
<dbReference type="Pfam" id="PF01565">
    <property type="entry name" value="FAD_binding_4"/>
    <property type="match status" value="1"/>
</dbReference>
<reference evidence="21 22" key="1">
    <citation type="journal article" date="2018" name="Sci. Adv.">
        <title>Multi-heme cytochromes provide a pathway for survival in energy-limited environments.</title>
        <authorList>
            <person name="Deng X."/>
            <person name="Dohmae N."/>
            <person name="Nealson K.H."/>
            <person name="Hashimoto K."/>
            <person name="Okamoto A."/>
        </authorList>
    </citation>
    <scope>NUCLEOTIDE SEQUENCE [LARGE SCALE GENOMIC DNA]</scope>
    <source>
        <strain evidence="21 22">IS5</strain>
    </source>
</reference>
<evidence type="ECO:0000256" key="1">
    <source>
        <dbReference type="ARBA" id="ARBA00001974"/>
    </source>
</evidence>
<dbReference type="PROSITE" id="PS51387">
    <property type="entry name" value="FAD_PCMH"/>
    <property type="match status" value="1"/>
</dbReference>
<dbReference type="NCBIfam" id="TIGR00179">
    <property type="entry name" value="murB"/>
    <property type="match status" value="1"/>
</dbReference>
<feature type="active site" evidence="19">
    <location>
        <position position="289"/>
    </location>
</feature>
<dbReference type="SUPFAM" id="SSF56194">
    <property type="entry name" value="Uridine diphospho-N-Acetylenolpyruvylglucosamine reductase, MurB, C-terminal domain"/>
    <property type="match status" value="1"/>
</dbReference>
<evidence type="ECO:0000256" key="8">
    <source>
        <dbReference type="ARBA" id="ARBA00022618"/>
    </source>
</evidence>
<feature type="domain" description="FAD-binding PCMH-type" evidence="20">
    <location>
        <begin position="19"/>
        <end position="190"/>
    </location>
</feature>
<evidence type="ECO:0000256" key="4">
    <source>
        <dbReference type="ARBA" id="ARBA00004752"/>
    </source>
</evidence>
<protein>
    <recommendedName>
        <fullName evidence="6 19">UDP-N-acetylenolpyruvoylglucosamine reductase</fullName>
        <ecNumber evidence="5 19">1.3.1.98</ecNumber>
    </recommendedName>
    <alternativeName>
        <fullName evidence="17 19">UDP-N-acetylmuramate dehydrogenase</fullName>
    </alternativeName>
</protein>
<comment type="cofactor">
    <cofactor evidence="1 19">
        <name>FAD</name>
        <dbReference type="ChEBI" id="CHEBI:57692"/>
    </cofactor>
</comment>
<dbReference type="HAMAP" id="MF_00037">
    <property type="entry name" value="MurB"/>
    <property type="match status" value="1"/>
</dbReference>
<dbReference type="RefSeq" id="WP_126378721.1">
    <property type="nucleotide sequence ID" value="NZ_AP017378.1"/>
</dbReference>
<evidence type="ECO:0000256" key="16">
    <source>
        <dbReference type="ARBA" id="ARBA00023316"/>
    </source>
</evidence>
<dbReference type="InterPro" id="IPR016169">
    <property type="entry name" value="FAD-bd_PCMH_sub2"/>
</dbReference>
<evidence type="ECO:0000256" key="3">
    <source>
        <dbReference type="ARBA" id="ARBA00004496"/>
    </source>
</evidence>
<dbReference type="Pfam" id="PF02873">
    <property type="entry name" value="MurB_C"/>
    <property type="match status" value="1"/>
</dbReference>
<dbReference type="Gene3D" id="3.30.43.10">
    <property type="entry name" value="Uridine Diphospho-n-acetylenolpyruvylglucosamine Reductase, domain 2"/>
    <property type="match status" value="1"/>
</dbReference>
<dbReference type="GO" id="GO:0071949">
    <property type="term" value="F:FAD binding"/>
    <property type="evidence" value="ECO:0007669"/>
    <property type="project" value="InterPro"/>
</dbReference>
<keyword evidence="22" id="KW-1185">Reference proteome</keyword>
<feature type="active site" evidence="19">
    <location>
        <position position="167"/>
    </location>
</feature>
<dbReference type="PANTHER" id="PTHR21071">
    <property type="entry name" value="UDP-N-ACETYLENOLPYRUVOYLGLUCOSAMINE REDUCTASE"/>
    <property type="match status" value="1"/>
</dbReference>
<name>A0A2Z6AZ65_9BACT</name>
<dbReference type="InterPro" id="IPR006094">
    <property type="entry name" value="Oxid_FAD_bind_N"/>
</dbReference>
<dbReference type="GO" id="GO:0008360">
    <property type="term" value="P:regulation of cell shape"/>
    <property type="evidence" value="ECO:0007669"/>
    <property type="project" value="UniProtKB-KW"/>
</dbReference>
<keyword evidence="9 19" id="KW-0285">Flavoprotein</keyword>
<keyword evidence="14 19" id="KW-0560">Oxidoreductase</keyword>
<dbReference type="InterPro" id="IPR003170">
    <property type="entry name" value="MurB"/>
</dbReference>
<dbReference type="GO" id="GO:0005829">
    <property type="term" value="C:cytosol"/>
    <property type="evidence" value="ECO:0007669"/>
    <property type="project" value="TreeGrafter"/>
</dbReference>
<evidence type="ECO:0000256" key="13">
    <source>
        <dbReference type="ARBA" id="ARBA00022984"/>
    </source>
</evidence>
<evidence type="ECO:0000256" key="17">
    <source>
        <dbReference type="ARBA" id="ARBA00031026"/>
    </source>
</evidence>
<comment type="subcellular location">
    <subcellularLocation>
        <location evidence="3 19">Cytoplasm</location>
    </subcellularLocation>
</comment>
<gene>
    <name evidence="19 21" type="primary">murB</name>
    <name evidence="21" type="ORF">DFE_1816</name>
</gene>
<evidence type="ECO:0000256" key="15">
    <source>
        <dbReference type="ARBA" id="ARBA00023306"/>
    </source>
</evidence>
<dbReference type="InterPro" id="IPR011601">
    <property type="entry name" value="MurB_C"/>
</dbReference>
<evidence type="ECO:0000256" key="7">
    <source>
        <dbReference type="ARBA" id="ARBA00022490"/>
    </source>
</evidence>
<comment type="catalytic activity">
    <reaction evidence="18 19">
        <text>UDP-N-acetyl-alpha-D-muramate + NADP(+) = UDP-N-acetyl-3-O-(1-carboxyvinyl)-alpha-D-glucosamine + NADPH + H(+)</text>
        <dbReference type="Rhea" id="RHEA:12248"/>
        <dbReference type="ChEBI" id="CHEBI:15378"/>
        <dbReference type="ChEBI" id="CHEBI:57783"/>
        <dbReference type="ChEBI" id="CHEBI:58349"/>
        <dbReference type="ChEBI" id="CHEBI:68483"/>
        <dbReference type="ChEBI" id="CHEBI:70757"/>
        <dbReference type="EC" id="1.3.1.98"/>
    </reaction>
</comment>
<accession>A0A2Z6AZ65</accession>
<dbReference type="Gene3D" id="3.30.465.10">
    <property type="match status" value="1"/>
</dbReference>
<comment type="pathway">
    <text evidence="4 19">Cell wall biogenesis; peptidoglycan biosynthesis.</text>
</comment>
<dbReference type="InterPro" id="IPR016167">
    <property type="entry name" value="FAD-bd_PCMH_sub1"/>
</dbReference>
<evidence type="ECO:0000256" key="12">
    <source>
        <dbReference type="ARBA" id="ARBA00022960"/>
    </source>
</evidence>
<evidence type="ECO:0000256" key="18">
    <source>
        <dbReference type="ARBA" id="ARBA00048914"/>
    </source>
</evidence>
<keyword evidence="12 19" id="KW-0133">Cell shape</keyword>
<keyword evidence="13 19" id="KW-0573">Peptidoglycan synthesis</keyword>
<keyword evidence="11 19" id="KW-0521">NADP</keyword>
<evidence type="ECO:0000313" key="22">
    <source>
        <dbReference type="Proteomes" id="UP000269883"/>
    </source>
</evidence>
<evidence type="ECO:0000256" key="14">
    <source>
        <dbReference type="ARBA" id="ARBA00023002"/>
    </source>
</evidence>
<evidence type="ECO:0000256" key="10">
    <source>
        <dbReference type="ARBA" id="ARBA00022827"/>
    </source>
</evidence>